<keyword evidence="4" id="KW-0378">Hydrolase</keyword>
<keyword evidence="2" id="KW-0732">Signal</keyword>
<dbReference type="CDD" id="cd00229">
    <property type="entry name" value="SGNH_hydrolase"/>
    <property type="match status" value="1"/>
</dbReference>
<protein>
    <submittedName>
        <fullName evidence="4">SGNH/GDSL hydrolase family protein</fullName>
    </submittedName>
</protein>
<evidence type="ECO:0000256" key="2">
    <source>
        <dbReference type="SAM" id="SignalP"/>
    </source>
</evidence>
<feature type="compositionally biased region" description="Low complexity" evidence="1">
    <location>
        <begin position="388"/>
        <end position="407"/>
    </location>
</feature>
<reference evidence="4 5" key="1">
    <citation type="submission" date="2019-12" db="EMBL/GenBank/DDBJ databases">
        <title>Lactobacillus hilgardii FLUB.</title>
        <authorList>
            <person name="Gustaw K."/>
        </authorList>
    </citation>
    <scope>NUCLEOTIDE SEQUENCE [LARGE SCALE GENOMIC DNA]</scope>
    <source>
        <strain evidence="4 5">FLUB</strain>
    </source>
</reference>
<gene>
    <name evidence="4" type="ORF">GQR93_04640</name>
</gene>
<dbReference type="Gene3D" id="3.40.50.1110">
    <property type="entry name" value="SGNH hydrolase"/>
    <property type="match status" value="1"/>
</dbReference>
<dbReference type="PANTHER" id="PTHR30383:SF5">
    <property type="entry name" value="SGNH HYDROLASE-TYPE ESTERASE DOMAIN-CONTAINING PROTEIN"/>
    <property type="match status" value="1"/>
</dbReference>
<dbReference type="InterPro" id="IPR013830">
    <property type="entry name" value="SGNH_hydro"/>
</dbReference>
<dbReference type="GeneID" id="69057640"/>
<feature type="region of interest" description="Disordered" evidence="1">
    <location>
        <begin position="384"/>
        <end position="407"/>
    </location>
</feature>
<sequence>MRMKNKRVIVVAIATLLGMSTTITTQAASKTATPTKTTAPATKSGQSSTSSSKTASSSSTKPIPAATLVSSTTVDEELPYHIDKGYVYTSSKLNKQAGPAKDFSKVTWYTEKKAVIDRSAQGSGNSVWYYVKSGSGAQSGWIWQGNLEPISEGTFDIAMKNSDYFKNQNIICLGDSITKGYDGYETLDNMGYPNWLNRYLDTTVLNAGYNGAFLCDGGEQETTGDLTPTVNSHNFKNYDVATIAYGTNDYGHVSNSISDIQTTLRQNIKKMKSDNKKLIIYGILPTTRYDSNTNSDNIIGKGGFTMNDLRDAEAEVYKEFNIPYLDWRKDTTQLITDSNHEYRLYDERLHPSAKTYQLMGREIAQFMINNYPKDKIKTTKKTAKTTTKKATTPTTVTKKVAKTTTTK</sequence>
<feature type="chain" id="PRO_5026829136" evidence="2">
    <location>
        <begin position="28"/>
        <end position="407"/>
    </location>
</feature>
<dbReference type="Proteomes" id="UP000465035">
    <property type="component" value="Chromosome"/>
</dbReference>
<dbReference type="EMBL" id="CP047121">
    <property type="protein sequence ID" value="QHB51554.1"/>
    <property type="molecule type" value="Genomic_DNA"/>
</dbReference>
<feature type="domain" description="SGNH hydrolase-type esterase" evidence="3">
    <location>
        <begin position="172"/>
        <end position="358"/>
    </location>
</feature>
<dbReference type="PANTHER" id="PTHR30383">
    <property type="entry name" value="THIOESTERASE 1/PROTEASE 1/LYSOPHOSPHOLIPASE L1"/>
    <property type="match status" value="1"/>
</dbReference>
<proteinExistence type="predicted"/>
<feature type="signal peptide" evidence="2">
    <location>
        <begin position="1"/>
        <end position="27"/>
    </location>
</feature>
<organism evidence="4 5">
    <name type="scientific">Lentilactobacillus hilgardii</name>
    <name type="common">Lactobacillus hilgardii</name>
    <dbReference type="NCBI Taxonomy" id="1588"/>
    <lineage>
        <taxon>Bacteria</taxon>
        <taxon>Bacillati</taxon>
        <taxon>Bacillota</taxon>
        <taxon>Bacilli</taxon>
        <taxon>Lactobacillales</taxon>
        <taxon>Lactobacillaceae</taxon>
        <taxon>Lentilactobacillus</taxon>
    </lineage>
</organism>
<dbReference type="RefSeq" id="WP_003552792.1">
    <property type="nucleotide sequence ID" value="NZ_CABKOL010000106.1"/>
</dbReference>
<evidence type="ECO:0000259" key="3">
    <source>
        <dbReference type="Pfam" id="PF13472"/>
    </source>
</evidence>
<dbReference type="GO" id="GO:0004622">
    <property type="term" value="F:phosphatidylcholine lysophospholipase activity"/>
    <property type="evidence" value="ECO:0007669"/>
    <property type="project" value="TreeGrafter"/>
</dbReference>
<evidence type="ECO:0000313" key="4">
    <source>
        <dbReference type="EMBL" id="QHB51554.1"/>
    </source>
</evidence>
<evidence type="ECO:0000256" key="1">
    <source>
        <dbReference type="SAM" id="MobiDB-lite"/>
    </source>
</evidence>
<feature type="region of interest" description="Disordered" evidence="1">
    <location>
        <begin position="27"/>
        <end position="62"/>
    </location>
</feature>
<evidence type="ECO:0000313" key="5">
    <source>
        <dbReference type="Proteomes" id="UP000465035"/>
    </source>
</evidence>
<dbReference type="AlphaFoldDB" id="A0A6P1EBT7"/>
<dbReference type="Pfam" id="PF13472">
    <property type="entry name" value="Lipase_GDSL_2"/>
    <property type="match status" value="1"/>
</dbReference>
<accession>A0A6P1EBT7</accession>
<dbReference type="InterPro" id="IPR036514">
    <property type="entry name" value="SGNH_hydro_sf"/>
</dbReference>
<name>A0A6P1EBT7_LENHI</name>
<dbReference type="InterPro" id="IPR051532">
    <property type="entry name" value="Ester_Hydrolysis_Enzymes"/>
</dbReference>
<dbReference type="SUPFAM" id="SSF52266">
    <property type="entry name" value="SGNH hydrolase"/>
    <property type="match status" value="1"/>
</dbReference>